<evidence type="ECO:0000256" key="9">
    <source>
        <dbReference type="ARBA" id="ARBA00023146"/>
    </source>
</evidence>
<dbReference type="Pfam" id="PF03129">
    <property type="entry name" value="HGTP_anticodon"/>
    <property type="match status" value="1"/>
</dbReference>
<dbReference type="InterPro" id="IPR045864">
    <property type="entry name" value="aa-tRNA-synth_II/BPL/LPL"/>
</dbReference>
<keyword evidence="5" id="KW-0963">Cytoplasm</keyword>
<dbReference type="Gene3D" id="3.40.50.800">
    <property type="entry name" value="Anticodon-binding domain"/>
    <property type="match status" value="1"/>
</dbReference>
<dbReference type="EC" id="6.1.1.21" evidence="3 11"/>
<evidence type="ECO:0000259" key="12">
    <source>
        <dbReference type="PROSITE" id="PS50862"/>
    </source>
</evidence>
<evidence type="ECO:0000256" key="6">
    <source>
        <dbReference type="ARBA" id="ARBA00022741"/>
    </source>
</evidence>
<evidence type="ECO:0000256" key="8">
    <source>
        <dbReference type="ARBA" id="ARBA00022917"/>
    </source>
</evidence>
<gene>
    <name evidence="13" type="primary">hisS</name>
    <name evidence="13" type="ORF">N9A08_09065</name>
</gene>
<evidence type="ECO:0000256" key="7">
    <source>
        <dbReference type="ARBA" id="ARBA00022840"/>
    </source>
</evidence>
<evidence type="ECO:0000256" key="1">
    <source>
        <dbReference type="ARBA" id="ARBA00008226"/>
    </source>
</evidence>
<keyword evidence="7" id="KW-0067">ATP-binding</keyword>
<evidence type="ECO:0000256" key="10">
    <source>
        <dbReference type="ARBA" id="ARBA00047639"/>
    </source>
</evidence>
<feature type="domain" description="Aminoacyl-transfer RNA synthetases class-II family profile" evidence="12">
    <location>
        <begin position="24"/>
        <end position="351"/>
    </location>
</feature>
<dbReference type="SUPFAM" id="SSF55681">
    <property type="entry name" value="Class II aaRS and biotin synthetases"/>
    <property type="match status" value="1"/>
</dbReference>
<dbReference type="InterPro" id="IPR004516">
    <property type="entry name" value="HisRS/HisZ"/>
</dbReference>
<name>A0ABY6FPB4_9MICC</name>
<accession>A0ABY6FPB4</accession>
<keyword evidence="13" id="KW-0436">Ligase</keyword>
<comment type="similarity">
    <text evidence="1">Belongs to the class-II aminoacyl-tRNA synthetase family.</text>
</comment>
<dbReference type="NCBIfam" id="TIGR00442">
    <property type="entry name" value="hisS"/>
    <property type="match status" value="1"/>
</dbReference>
<evidence type="ECO:0000256" key="3">
    <source>
        <dbReference type="ARBA" id="ARBA00012815"/>
    </source>
</evidence>
<protein>
    <recommendedName>
        <fullName evidence="4 11">Histidine--tRNA ligase</fullName>
        <ecNumber evidence="3 11">6.1.1.21</ecNumber>
    </recommendedName>
</protein>
<dbReference type="InterPro" id="IPR006195">
    <property type="entry name" value="aa-tRNA-synth_II"/>
</dbReference>
<keyword evidence="14" id="KW-1185">Reference proteome</keyword>
<sequence length="447" mass="49101">MARKASLSGFPEWLPQERLVELHVLDVLRRTFELHGFANIETRAVETVGQLLRKGEIDKEVYALSRLQAEEGEGPAKQDPNQLALHFDLTVPFARYVVENAGHLAFPFRRYQIQKVWRGERPQEGRAREFTQADIDVVGDGELPFRYDVELALVIAEALGALPIPDFRIRVNNRKLAEGFYRGIGLEDTAGVLRSIDKLEKVGADRVAELLQEELGATPEQASLALKLASIRTEDESFVDQVRALGVTSELLDTGLEELRQVIAEAARRAPGKVIADLSIARGLDYYTGTVYETVLVGHEQLGSICSGGRYDSLATKGSRSFPGVGLSIGVTRLVMRILSQEFAEASRSVPTAVLVTLADDDSWSAAQDVAAALRGRGIAVEVAAKAEKFGKQIKYADRRGIPFVWFTSEDGTHEVKDIRSGDQVQADPAVWTPPAEDLLPQVSARG</sequence>
<proteinExistence type="inferred from homology"/>
<dbReference type="InterPro" id="IPR015807">
    <property type="entry name" value="His-tRNA-ligase"/>
</dbReference>
<keyword evidence="8" id="KW-0648">Protein biosynthesis</keyword>
<dbReference type="PANTHER" id="PTHR11476">
    <property type="entry name" value="HISTIDYL-TRNA SYNTHETASE"/>
    <property type="match status" value="1"/>
</dbReference>
<reference evidence="13" key="1">
    <citation type="submission" date="2022-09" db="EMBL/GenBank/DDBJ databases">
        <authorList>
            <person name="Li D."/>
            <person name="Cheng J."/>
            <person name="Li Y."/>
        </authorList>
    </citation>
    <scope>NUCLEOTIDE SEQUENCE</scope>
    <source>
        <strain evidence="13">DL</strain>
    </source>
</reference>
<comment type="catalytic activity">
    <reaction evidence="10">
        <text>tRNA(His) + L-histidine + ATP = L-histidyl-tRNA(His) + AMP + diphosphate + H(+)</text>
        <dbReference type="Rhea" id="RHEA:17313"/>
        <dbReference type="Rhea" id="RHEA-COMP:9665"/>
        <dbReference type="Rhea" id="RHEA-COMP:9689"/>
        <dbReference type="ChEBI" id="CHEBI:15378"/>
        <dbReference type="ChEBI" id="CHEBI:30616"/>
        <dbReference type="ChEBI" id="CHEBI:33019"/>
        <dbReference type="ChEBI" id="CHEBI:57595"/>
        <dbReference type="ChEBI" id="CHEBI:78442"/>
        <dbReference type="ChEBI" id="CHEBI:78527"/>
        <dbReference type="ChEBI" id="CHEBI:456215"/>
        <dbReference type="EC" id="6.1.1.21"/>
    </reaction>
</comment>
<evidence type="ECO:0000313" key="13">
    <source>
        <dbReference type="EMBL" id="UYB34809.1"/>
    </source>
</evidence>
<dbReference type="Pfam" id="PF13393">
    <property type="entry name" value="tRNA-synt_His"/>
    <property type="match status" value="1"/>
</dbReference>
<evidence type="ECO:0000313" key="14">
    <source>
        <dbReference type="Proteomes" id="UP001063368"/>
    </source>
</evidence>
<evidence type="ECO:0000256" key="4">
    <source>
        <dbReference type="ARBA" id="ARBA00017399"/>
    </source>
</evidence>
<dbReference type="PANTHER" id="PTHR11476:SF7">
    <property type="entry name" value="HISTIDINE--TRNA LIGASE"/>
    <property type="match status" value="1"/>
</dbReference>
<dbReference type="InterPro" id="IPR036621">
    <property type="entry name" value="Anticodon-bd_dom_sf"/>
</dbReference>
<dbReference type="PIRSF" id="PIRSF001549">
    <property type="entry name" value="His-tRNA_synth"/>
    <property type="match status" value="1"/>
</dbReference>
<dbReference type="Proteomes" id="UP001063368">
    <property type="component" value="Chromosome"/>
</dbReference>
<dbReference type="PROSITE" id="PS50862">
    <property type="entry name" value="AA_TRNA_LIGASE_II"/>
    <property type="match status" value="1"/>
</dbReference>
<dbReference type="InterPro" id="IPR041715">
    <property type="entry name" value="HisRS-like_core"/>
</dbReference>
<evidence type="ECO:0000256" key="11">
    <source>
        <dbReference type="NCBIfam" id="TIGR00442"/>
    </source>
</evidence>
<dbReference type="InterPro" id="IPR004154">
    <property type="entry name" value="Anticodon-bd"/>
</dbReference>
<dbReference type="CDD" id="cd00773">
    <property type="entry name" value="HisRS-like_core"/>
    <property type="match status" value="1"/>
</dbReference>
<dbReference type="Gene3D" id="3.30.930.10">
    <property type="entry name" value="Bira Bifunctional Protein, Domain 2"/>
    <property type="match status" value="1"/>
</dbReference>
<evidence type="ECO:0000256" key="5">
    <source>
        <dbReference type="ARBA" id="ARBA00022490"/>
    </source>
</evidence>
<dbReference type="GO" id="GO:0004821">
    <property type="term" value="F:histidine-tRNA ligase activity"/>
    <property type="evidence" value="ECO:0007669"/>
    <property type="project" value="UniProtKB-EC"/>
</dbReference>
<evidence type="ECO:0000256" key="2">
    <source>
        <dbReference type="ARBA" id="ARBA00011738"/>
    </source>
</evidence>
<dbReference type="EMBL" id="CP106856">
    <property type="protein sequence ID" value="UYB34809.1"/>
    <property type="molecule type" value="Genomic_DNA"/>
</dbReference>
<organism evidence="13 14">
    <name type="scientific">Arthrobacter koreensis</name>
    <dbReference type="NCBI Taxonomy" id="199136"/>
    <lineage>
        <taxon>Bacteria</taxon>
        <taxon>Bacillati</taxon>
        <taxon>Actinomycetota</taxon>
        <taxon>Actinomycetes</taxon>
        <taxon>Micrococcales</taxon>
        <taxon>Micrococcaceae</taxon>
        <taxon>Arthrobacter</taxon>
    </lineage>
</organism>
<keyword evidence="6" id="KW-0547">Nucleotide-binding</keyword>
<keyword evidence="9" id="KW-0030">Aminoacyl-tRNA synthetase</keyword>
<dbReference type="RefSeq" id="WP_263126920.1">
    <property type="nucleotide sequence ID" value="NZ_CP106856.1"/>
</dbReference>
<comment type="subunit">
    <text evidence="2">Homodimer.</text>
</comment>
<dbReference type="SUPFAM" id="SSF52954">
    <property type="entry name" value="Class II aaRS ABD-related"/>
    <property type="match status" value="1"/>
</dbReference>